<dbReference type="GO" id="GO:0000077">
    <property type="term" value="P:DNA damage checkpoint signaling"/>
    <property type="evidence" value="ECO:0007669"/>
    <property type="project" value="InterPro"/>
</dbReference>
<evidence type="ECO:0000313" key="3">
    <source>
        <dbReference type="EMBL" id="KIM69201.1"/>
    </source>
</evidence>
<accession>A0A0C3EMZ0</accession>
<dbReference type="InterPro" id="IPR033349">
    <property type="entry name" value="ATRIP"/>
</dbReference>
<evidence type="ECO:0000313" key="4">
    <source>
        <dbReference type="Proteomes" id="UP000053989"/>
    </source>
</evidence>
<sequence>MQDSDDDHFPDFTLDDQTLAFLVEEESKFIRNTQPATHPTDASPPPKRQKTTTSWKSVRPTHRNKSIDDTEDLPDISVQVDGTYALQDRQRQAPEQTSQPQRVQTASPYSQLRGGSDLASPLTRGAPPLRVRSVTTPSRGTLPLSRPAPPLRAVRTSTPISSQNMARSQSGHLPRLNDSVSVGVSDALLADLRRQVEELRKSNERMQSALQNAQSDLQNALDAKFVKEGEVTILRKGIEKTAQDHATQIARLKTAKEEGDTKQHVLKKQFEAEMERIKTEFTFKQQELESNLRRPPGSVHVKKTAMGPPSTPVPVSSQMRAWQPGRGTAGPSILGSESPRRPRFGEIPRVDRPKNAPSVDNRSLPPGFQASSPIRSQRSQHDGEKGNTVAMESVSPPRTPVNHSSYHPPPSFPLSNAVHQSPREQVDVFAARIEDRGGSGDFAPIDVDISADVDIEGANLILAKVEEEVERIEPLNWTIVLHRAILTHNAEGSRVPTFQLLMTVSVSDPDHARSYSNALSMILDVLANIPNHVNRDFDQTARTVCEAFCDMASALALNSTISSLATLFDLLTNLTYMIPSFHTLLLSSKVSDQDDTPRLLFTLCKVIRDELRGLNMTNEEQNASLSILGKHTLSLLESIAQNATGETETALSSLPGSSSVLTTLLDPCRPQWFLLASVRFLAWLSTVRSLFRSLLSFPESHQESSSGNPPDLTKLPQIDLLCMLLADPDRKSPKADKMKNWIMMFFGMLSIGHPDAFTTLVESPVLIPSVILRLCELADRIWEVEEPQECNPRVIPETITMMVQAMRFLHHLVVGGDLNLRERLHRAPMRKFNGLIHAFTETFGRLSYADRPDWIIGEDKQAWEKVADMARSLLGLVVEGPEADLVWSTYQNEADDGCDLKMGIDEEDIQAQISDEM</sequence>
<protein>
    <submittedName>
        <fullName evidence="3">Uncharacterized protein</fullName>
    </submittedName>
</protein>
<reference evidence="3 4" key="1">
    <citation type="submission" date="2014-04" db="EMBL/GenBank/DDBJ databases">
        <authorList>
            <consortium name="DOE Joint Genome Institute"/>
            <person name="Kuo A."/>
            <person name="Kohler A."/>
            <person name="Nagy L.G."/>
            <person name="Floudas D."/>
            <person name="Copeland A."/>
            <person name="Barry K.W."/>
            <person name="Cichocki N."/>
            <person name="Veneault-Fourrey C."/>
            <person name="LaButti K."/>
            <person name="Lindquist E.A."/>
            <person name="Lipzen A."/>
            <person name="Lundell T."/>
            <person name="Morin E."/>
            <person name="Murat C."/>
            <person name="Sun H."/>
            <person name="Tunlid A."/>
            <person name="Henrissat B."/>
            <person name="Grigoriev I.V."/>
            <person name="Hibbett D.S."/>
            <person name="Martin F."/>
            <person name="Nordberg H.P."/>
            <person name="Cantor M.N."/>
            <person name="Hua S.X."/>
        </authorList>
    </citation>
    <scope>NUCLEOTIDE SEQUENCE [LARGE SCALE GENOMIC DNA]</scope>
    <source>
        <strain evidence="3 4">Foug A</strain>
    </source>
</reference>
<dbReference type="HOGENOM" id="CLU_009272_0_0_1"/>
<dbReference type="EMBL" id="KN822007">
    <property type="protein sequence ID" value="KIM69201.1"/>
    <property type="molecule type" value="Genomic_DNA"/>
</dbReference>
<evidence type="ECO:0000256" key="1">
    <source>
        <dbReference type="SAM" id="Coils"/>
    </source>
</evidence>
<feature type="compositionally biased region" description="Basic and acidic residues" evidence="2">
    <location>
        <begin position="338"/>
        <end position="354"/>
    </location>
</feature>
<name>A0A0C3EMZ0_9AGAM</name>
<dbReference type="InParanoid" id="A0A0C3EMZ0"/>
<dbReference type="PANTHER" id="PTHR28594:SF1">
    <property type="entry name" value="ATR-INTERACTING PROTEIN"/>
    <property type="match status" value="1"/>
</dbReference>
<dbReference type="Proteomes" id="UP000053989">
    <property type="component" value="Unassembled WGS sequence"/>
</dbReference>
<dbReference type="PANTHER" id="PTHR28594">
    <property type="entry name" value="ATR-INTERACTING PROTEIN"/>
    <property type="match status" value="1"/>
</dbReference>
<evidence type="ECO:0000256" key="2">
    <source>
        <dbReference type="SAM" id="MobiDB-lite"/>
    </source>
</evidence>
<proteinExistence type="predicted"/>
<feature type="region of interest" description="Disordered" evidence="2">
    <location>
        <begin position="159"/>
        <end position="178"/>
    </location>
</feature>
<feature type="compositionally biased region" description="Polar residues" evidence="2">
    <location>
        <begin position="93"/>
        <end position="110"/>
    </location>
</feature>
<reference evidence="4" key="2">
    <citation type="submission" date="2015-01" db="EMBL/GenBank/DDBJ databases">
        <title>Evolutionary Origins and Diversification of the Mycorrhizal Mutualists.</title>
        <authorList>
            <consortium name="DOE Joint Genome Institute"/>
            <consortium name="Mycorrhizal Genomics Consortium"/>
            <person name="Kohler A."/>
            <person name="Kuo A."/>
            <person name="Nagy L.G."/>
            <person name="Floudas D."/>
            <person name="Copeland A."/>
            <person name="Barry K.W."/>
            <person name="Cichocki N."/>
            <person name="Veneault-Fourrey C."/>
            <person name="LaButti K."/>
            <person name="Lindquist E.A."/>
            <person name="Lipzen A."/>
            <person name="Lundell T."/>
            <person name="Morin E."/>
            <person name="Murat C."/>
            <person name="Riley R."/>
            <person name="Ohm R."/>
            <person name="Sun H."/>
            <person name="Tunlid A."/>
            <person name="Henrissat B."/>
            <person name="Grigoriev I.V."/>
            <person name="Hibbett D.S."/>
            <person name="Martin F."/>
        </authorList>
    </citation>
    <scope>NUCLEOTIDE SEQUENCE [LARGE SCALE GENOMIC DNA]</scope>
    <source>
        <strain evidence="4">Foug A</strain>
    </source>
</reference>
<keyword evidence="4" id="KW-1185">Reference proteome</keyword>
<feature type="coiled-coil region" evidence="1">
    <location>
        <begin position="189"/>
        <end position="223"/>
    </location>
</feature>
<keyword evidence="1" id="KW-0175">Coiled coil</keyword>
<dbReference type="AlphaFoldDB" id="A0A0C3EMZ0"/>
<dbReference type="OrthoDB" id="3366922at2759"/>
<gene>
    <name evidence="3" type="ORF">SCLCIDRAFT_13311</name>
</gene>
<feature type="region of interest" description="Disordered" evidence="2">
    <location>
        <begin position="286"/>
        <end position="420"/>
    </location>
</feature>
<feature type="compositionally biased region" description="Polar residues" evidence="2">
    <location>
        <begin position="159"/>
        <end position="171"/>
    </location>
</feature>
<feature type="region of interest" description="Disordered" evidence="2">
    <location>
        <begin position="88"/>
        <end position="154"/>
    </location>
</feature>
<organism evidence="3 4">
    <name type="scientific">Scleroderma citrinum Foug A</name>
    <dbReference type="NCBI Taxonomy" id="1036808"/>
    <lineage>
        <taxon>Eukaryota</taxon>
        <taxon>Fungi</taxon>
        <taxon>Dikarya</taxon>
        <taxon>Basidiomycota</taxon>
        <taxon>Agaricomycotina</taxon>
        <taxon>Agaricomycetes</taxon>
        <taxon>Agaricomycetidae</taxon>
        <taxon>Boletales</taxon>
        <taxon>Sclerodermatineae</taxon>
        <taxon>Sclerodermataceae</taxon>
        <taxon>Scleroderma</taxon>
    </lineage>
</organism>
<feature type="region of interest" description="Disordered" evidence="2">
    <location>
        <begin position="25"/>
        <end position="75"/>
    </location>
</feature>